<dbReference type="KEGG" id="ccp:CHC_T00004217001"/>
<keyword evidence="2" id="KW-1185">Reference proteome</keyword>
<protein>
    <submittedName>
        <fullName evidence="1">Uncharacterized protein</fullName>
    </submittedName>
</protein>
<dbReference type="GeneID" id="17323644"/>
<organism evidence="1 2">
    <name type="scientific">Chondrus crispus</name>
    <name type="common">Carrageen Irish moss</name>
    <name type="synonym">Polymorpha crispa</name>
    <dbReference type="NCBI Taxonomy" id="2769"/>
    <lineage>
        <taxon>Eukaryota</taxon>
        <taxon>Rhodophyta</taxon>
        <taxon>Florideophyceae</taxon>
        <taxon>Rhodymeniophycidae</taxon>
        <taxon>Gigartinales</taxon>
        <taxon>Gigartinaceae</taxon>
        <taxon>Chondrus</taxon>
    </lineage>
</organism>
<sequence length="35" mass="3870">MVTNYATANKADGRQDEPVADIAIFQPLTYTRGQN</sequence>
<name>R7QFB7_CHOCR</name>
<dbReference type="Gramene" id="CDF36105">
    <property type="protein sequence ID" value="CDF36105"/>
    <property type="gene ID" value="CHC_T00004217001"/>
</dbReference>
<dbReference type="RefSeq" id="XP_005715924.1">
    <property type="nucleotide sequence ID" value="XM_005715867.1"/>
</dbReference>
<evidence type="ECO:0000313" key="1">
    <source>
        <dbReference type="EMBL" id="CDF36105.1"/>
    </source>
</evidence>
<accession>R7QFB7</accession>
<gene>
    <name evidence="1" type="ORF">CHC_T00004217001</name>
</gene>
<dbReference type="EMBL" id="HG001760">
    <property type="protein sequence ID" value="CDF36105.1"/>
    <property type="molecule type" value="Genomic_DNA"/>
</dbReference>
<dbReference type="AlphaFoldDB" id="R7QFB7"/>
<reference evidence="2" key="1">
    <citation type="journal article" date="2013" name="Proc. Natl. Acad. Sci. U.S.A.">
        <title>Genome structure and metabolic features in the red seaweed Chondrus crispus shed light on evolution of the Archaeplastida.</title>
        <authorList>
            <person name="Collen J."/>
            <person name="Porcel B."/>
            <person name="Carre W."/>
            <person name="Ball S.G."/>
            <person name="Chaparro C."/>
            <person name="Tonon T."/>
            <person name="Barbeyron T."/>
            <person name="Michel G."/>
            <person name="Noel B."/>
            <person name="Valentin K."/>
            <person name="Elias M."/>
            <person name="Artiguenave F."/>
            <person name="Arun A."/>
            <person name="Aury J.M."/>
            <person name="Barbosa-Neto J.F."/>
            <person name="Bothwell J.H."/>
            <person name="Bouget F.Y."/>
            <person name="Brillet L."/>
            <person name="Cabello-Hurtado F."/>
            <person name="Capella-Gutierrez S."/>
            <person name="Charrier B."/>
            <person name="Cladiere L."/>
            <person name="Cock J.M."/>
            <person name="Coelho S.M."/>
            <person name="Colleoni C."/>
            <person name="Czjzek M."/>
            <person name="Da Silva C."/>
            <person name="Delage L."/>
            <person name="Denoeud F."/>
            <person name="Deschamps P."/>
            <person name="Dittami S.M."/>
            <person name="Gabaldon T."/>
            <person name="Gachon C.M."/>
            <person name="Groisillier A."/>
            <person name="Herve C."/>
            <person name="Jabbari K."/>
            <person name="Katinka M."/>
            <person name="Kloareg B."/>
            <person name="Kowalczyk N."/>
            <person name="Labadie K."/>
            <person name="Leblanc C."/>
            <person name="Lopez P.J."/>
            <person name="McLachlan D.H."/>
            <person name="Meslet-Cladiere L."/>
            <person name="Moustafa A."/>
            <person name="Nehr Z."/>
            <person name="Nyvall Collen P."/>
            <person name="Panaud O."/>
            <person name="Partensky F."/>
            <person name="Poulain J."/>
            <person name="Rensing S.A."/>
            <person name="Rousvoal S."/>
            <person name="Samson G."/>
            <person name="Symeonidi A."/>
            <person name="Weissenbach J."/>
            <person name="Zambounis A."/>
            <person name="Wincker P."/>
            <person name="Boyen C."/>
        </authorList>
    </citation>
    <scope>NUCLEOTIDE SEQUENCE [LARGE SCALE GENOMIC DNA]</scope>
    <source>
        <strain evidence="2">cv. Stackhouse</strain>
    </source>
</reference>
<dbReference type="Proteomes" id="UP000012073">
    <property type="component" value="Unassembled WGS sequence"/>
</dbReference>
<evidence type="ECO:0000313" key="2">
    <source>
        <dbReference type="Proteomes" id="UP000012073"/>
    </source>
</evidence>
<proteinExistence type="predicted"/>